<sequence>MGLSKPIFEEEGCTLHREPSLQGLTALRGIGVSFAQGAD</sequence>
<evidence type="ECO:0000313" key="2">
    <source>
        <dbReference type="Proteomes" id="UP000004319"/>
    </source>
</evidence>
<gene>
    <name evidence="1" type="ORF">ATPR_2940</name>
</gene>
<proteinExistence type="predicted"/>
<reference evidence="1 2" key="1">
    <citation type="journal article" date="2011" name="Biochem. Biophys. Res. Commun.">
        <title>Increased number of Arginine-based salt bridges contributes to the thermotolerance of thermotolerant acetic acid bacteria, Acetobacter tropicalis SKU1100.</title>
        <authorList>
            <person name="Matsutani M."/>
            <person name="Hirakawa H."/>
            <person name="Nishikura M."/>
            <person name="Soemphol W."/>
            <person name="Ali I.A.I."/>
            <person name="Yakushi T."/>
            <person name="Matsushita K."/>
        </authorList>
    </citation>
    <scope>NUCLEOTIDE SEQUENCE [LARGE SCALE GENOMIC DNA]</scope>
    <source>
        <strain evidence="1 2">NBRC 101654</strain>
    </source>
</reference>
<comment type="caution">
    <text evidence="1">The sequence shown here is derived from an EMBL/GenBank/DDBJ whole genome shotgun (WGS) entry which is preliminary data.</text>
</comment>
<dbReference type="AlphaFoldDB" id="F7VHU1"/>
<dbReference type="EMBL" id="BABS01000141">
    <property type="protein sequence ID" value="GAA09936.1"/>
    <property type="molecule type" value="Genomic_DNA"/>
</dbReference>
<accession>F7VHU1</accession>
<protein>
    <submittedName>
        <fullName evidence="1">Uncharacterized protein</fullName>
    </submittedName>
</protein>
<organism evidence="1 2">
    <name type="scientific">Acetobacter tropicalis NBRC 101654</name>
    <dbReference type="NCBI Taxonomy" id="749388"/>
    <lineage>
        <taxon>Bacteria</taxon>
        <taxon>Pseudomonadati</taxon>
        <taxon>Pseudomonadota</taxon>
        <taxon>Alphaproteobacteria</taxon>
        <taxon>Acetobacterales</taxon>
        <taxon>Acetobacteraceae</taxon>
        <taxon>Acetobacter</taxon>
    </lineage>
</organism>
<name>F7VHU1_9PROT</name>
<dbReference type="Proteomes" id="UP000004319">
    <property type="component" value="Unassembled WGS sequence"/>
</dbReference>
<evidence type="ECO:0000313" key="1">
    <source>
        <dbReference type="EMBL" id="GAA09936.1"/>
    </source>
</evidence>